<evidence type="ECO:0000313" key="1">
    <source>
        <dbReference type="EMBL" id="PSK59466.1"/>
    </source>
</evidence>
<sequence>MLSAALVGGEYHYTPLPSTPAVDLLRILRLLRGQRRGSSSAIFATSSTPYLIKTASQSTRNTPMTSLPAMRILPFKVSLFSQYDCGLTDDEAARNVFLVTLLANKTPFVAGSSERTISLLWNLSHHFLLGAEDLDEVKHHARYLQTISTDLTTWDQSPLSDVVKFSSEKTLQRVRTFWESYAAPSQSDDETKFLQSIKQSHAVLKDTPGTFEGSRSTGIHCLMAETAVAQCKLHLWQHGVAVAGTINRTDKEGFANPLFMYSSSDSKTSHGPSPSPSTNYLSAFHTPHAVDDAHTVRQQMQSLTACAKAEFAAWTTSFAGRLQPAKVHILFHTGDPLVLAYDIQACLPSTTSLYKASHNCFRQQSGDISIVDTHHYKGMTHFDVISAGFLADKFGILSVLPATVPLLCSSALSVLYTESGLFDSTNFTDFLDIVLGADLPTVAVLTGVCPASVLSGVTTEFSVWDASVRDDSKTTSRVRIAWRLLKEHMATAASMKTQAFKFDHKELALFFADWFHAIFFFDEAEKTSARKKYTKPYTRDTLRSKRVAHSTVHYTSGVIVALLGLARLAVNTDWSACIGAFQNLLISDKRFSGLRPRIQETPTLLRLAGLTTMTEFHKLMAMAVTTPQDSMSPITRLVVIIPRHDYMTASKSSPGTTSGSSISMRLKTLDGLNHEFTAVQVIDGRLYRDGGGSEGCKIFKDDTHLTITANVPAWLLGGGCNGHCVELAIVLNSRTFQDLSSNNPSETRVLFKYAVDDQCISMLPVNRVTATDHSELDFDLKLTDQGDHGLPGMAAQAKLNEECKVQIFLFTAHLQNTIA</sequence>
<reference evidence="1 2" key="1">
    <citation type="submission" date="2017-05" db="EMBL/GenBank/DDBJ databases">
        <title>Draft genome sequence of Elsinoe australis.</title>
        <authorList>
            <person name="Cheng Q."/>
        </authorList>
    </citation>
    <scope>NUCLEOTIDE SEQUENCE [LARGE SCALE GENOMIC DNA]</scope>
    <source>
        <strain evidence="1 2">NL1</strain>
    </source>
</reference>
<dbReference type="Proteomes" id="UP000243723">
    <property type="component" value="Unassembled WGS sequence"/>
</dbReference>
<keyword evidence="2" id="KW-1185">Reference proteome</keyword>
<comment type="caution">
    <text evidence="1">The sequence shown here is derived from an EMBL/GenBank/DDBJ whole genome shotgun (WGS) entry which is preliminary data.</text>
</comment>
<dbReference type="AlphaFoldDB" id="A0A2P8AG93"/>
<gene>
    <name evidence="1" type="ORF">B9Z65_3790</name>
</gene>
<dbReference type="EMBL" id="NHZQ01000010">
    <property type="protein sequence ID" value="PSK59466.1"/>
    <property type="molecule type" value="Genomic_DNA"/>
</dbReference>
<dbReference type="OrthoDB" id="432970at2759"/>
<name>A0A2P8AG93_9PEZI</name>
<protein>
    <submittedName>
        <fullName evidence="1">Uncharacterized protein</fullName>
    </submittedName>
</protein>
<evidence type="ECO:0000313" key="2">
    <source>
        <dbReference type="Proteomes" id="UP000243723"/>
    </source>
</evidence>
<organism evidence="1 2">
    <name type="scientific">Elsinoe australis</name>
    <dbReference type="NCBI Taxonomy" id="40998"/>
    <lineage>
        <taxon>Eukaryota</taxon>
        <taxon>Fungi</taxon>
        <taxon>Dikarya</taxon>
        <taxon>Ascomycota</taxon>
        <taxon>Pezizomycotina</taxon>
        <taxon>Dothideomycetes</taxon>
        <taxon>Dothideomycetidae</taxon>
        <taxon>Myriangiales</taxon>
        <taxon>Elsinoaceae</taxon>
        <taxon>Elsinoe</taxon>
    </lineage>
</organism>
<proteinExistence type="predicted"/>
<accession>A0A2P8AG93</accession>